<keyword evidence="6 9" id="KW-0472">Membrane</keyword>
<dbReference type="Pfam" id="PF08478">
    <property type="entry name" value="POTRA_1"/>
    <property type="match status" value="1"/>
</dbReference>
<name>A0A2W5B9K7_9CORY</name>
<organism evidence="11 12">
    <name type="scientific">Corynebacterium urealyticum</name>
    <dbReference type="NCBI Taxonomy" id="43771"/>
    <lineage>
        <taxon>Bacteria</taxon>
        <taxon>Bacillati</taxon>
        <taxon>Actinomycetota</taxon>
        <taxon>Actinomycetes</taxon>
        <taxon>Mycobacteriales</taxon>
        <taxon>Corynebacteriaceae</taxon>
        <taxon>Corynebacterium</taxon>
    </lineage>
</organism>
<feature type="domain" description="POTRA" evidence="10">
    <location>
        <begin position="55"/>
        <end position="123"/>
    </location>
</feature>
<dbReference type="EMBL" id="QFNY01000010">
    <property type="protein sequence ID" value="PZP03461.1"/>
    <property type="molecule type" value="Genomic_DNA"/>
</dbReference>
<evidence type="ECO:0000256" key="8">
    <source>
        <dbReference type="SAM" id="MobiDB-lite"/>
    </source>
</evidence>
<keyword evidence="2" id="KW-1003">Cell membrane</keyword>
<feature type="transmembrane region" description="Helical" evidence="9">
    <location>
        <begin position="34"/>
        <end position="55"/>
    </location>
</feature>
<dbReference type="PANTHER" id="PTHR37820:SF1">
    <property type="entry name" value="CELL DIVISION PROTEIN FTSQ"/>
    <property type="match status" value="1"/>
</dbReference>
<feature type="region of interest" description="Disordered" evidence="8">
    <location>
        <begin position="1"/>
        <end position="25"/>
    </location>
</feature>
<keyword evidence="3 11" id="KW-0132">Cell division</keyword>
<reference evidence="11 12" key="1">
    <citation type="submission" date="2017-11" db="EMBL/GenBank/DDBJ databases">
        <title>Infants hospitalized years apart are colonized by the same room-sourced microbial strains.</title>
        <authorList>
            <person name="Brooks B."/>
            <person name="Olm M.R."/>
            <person name="Firek B.A."/>
            <person name="Baker R."/>
            <person name="Thomas B.C."/>
            <person name="Morowitz M.J."/>
            <person name="Banfield J.F."/>
        </authorList>
    </citation>
    <scope>NUCLEOTIDE SEQUENCE [LARGE SCALE GENOMIC DNA]</scope>
    <source>
        <strain evidence="11">S2_012_000_R3_87</strain>
    </source>
</reference>
<evidence type="ECO:0000256" key="6">
    <source>
        <dbReference type="ARBA" id="ARBA00023136"/>
    </source>
</evidence>
<evidence type="ECO:0000256" key="3">
    <source>
        <dbReference type="ARBA" id="ARBA00022618"/>
    </source>
</evidence>
<evidence type="ECO:0000313" key="12">
    <source>
        <dbReference type="Proteomes" id="UP000249451"/>
    </source>
</evidence>
<feature type="compositionally biased region" description="Basic and acidic residues" evidence="8">
    <location>
        <begin position="1"/>
        <end position="12"/>
    </location>
</feature>
<accession>A0A2W5B9K7</accession>
<dbReference type="InterPro" id="IPR013685">
    <property type="entry name" value="POTRA_FtsQ_type"/>
</dbReference>
<dbReference type="PANTHER" id="PTHR37820">
    <property type="entry name" value="CELL DIVISION PROTEIN DIVIB"/>
    <property type="match status" value="1"/>
</dbReference>
<evidence type="ECO:0000313" key="11">
    <source>
        <dbReference type="EMBL" id="PZP03461.1"/>
    </source>
</evidence>
<comment type="caution">
    <text evidence="11">The sequence shown here is derived from an EMBL/GenBank/DDBJ whole genome shotgun (WGS) entry which is preliminary data.</text>
</comment>
<dbReference type="InterPro" id="IPR034746">
    <property type="entry name" value="POTRA"/>
</dbReference>
<evidence type="ECO:0000259" key="10">
    <source>
        <dbReference type="PROSITE" id="PS51779"/>
    </source>
</evidence>
<keyword evidence="4 9" id="KW-0812">Transmembrane</keyword>
<proteinExistence type="predicted"/>
<keyword evidence="5 9" id="KW-1133">Transmembrane helix</keyword>
<evidence type="ECO:0000256" key="7">
    <source>
        <dbReference type="ARBA" id="ARBA00023306"/>
    </source>
</evidence>
<dbReference type="AlphaFoldDB" id="A0A2W5B9K7"/>
<dbReference type="GO" id="GO:0051301">
    <property type="term" value="P:cell division"/>
    <property type="evidence" value="ECO:0007669"/>
    <property type="project" value="UniProtKB-KW"/>
</dbReference>
<sequence length="254" mass="27652">MAEGKTTRDRRGPRSAGAQARERRRRSKHARRRWAFVAVLAVVVAWAVLFFFPVLTVKNVDVQGAKNADVQQVSEASGVGERSNMLRLDTEQVARNVAPTPWVKKVTVSRSWPSTVTIQITEHEAVGVLDEGGETSLIDRDGKVFLKGPAPEGAVPFTKVKDGDTRALAAGAAAVDALQPENRKQLVEVAVPNAEAVEMTFELPAPEGEAKPRKVVYFGAAEQLAEKAEAVRVVLQREQPTWNVSNPAMPTARD</sequence>
<evidence type="ECO:0000256" key="5">
    <source>
        <dbReference type="ARBA" id="ARBA00022989"/>
    </source>
</evidence>
<dbReference type="InterPro" id="IPR050487">
    <property type="entry name" value="FtsQ_DivIB"/>
</dbReference>
<keyword evidence="7" id="KW-0131">Cell cycle</keyword>
<dbReference type="Proteomes" id="UP000249451">
    <property type="component" value="Unassembled WGS sequence"/>
</dbReference>
<comment type="subcellular location">
    <subcellularLocation>
        <location evidence="1">Membrane</location>
    </subcellularLocation>
</comment>
<evidence type="ECO:0000256" key="9">
    <source>
        <dbReference type="SAM" id="Phobius"/>
    </source>
</evidence>
<protein>
    <submittedName>
        <fullName evidence="11">Cell division protein FtsQ</fullName>
    </submittedName>
</protein>
<evidence type="ECO:0000256" key="2">
    <source>
        <dbReference type="ARBA" id="ARBA00022475"/>
    </source>
</evidence>
<dbReference type="Gene3D" id="3.10.20.310">
    <property type="entry name" value="membrane protein fhac"/>
    <property type="match status" value="1"/>
</dbReference>
<dbReference type="GO" id="GO:0005886">
    <property type="term" value="C:plasma membrane"/>
    <property type="evidence" value="ECO:0007669"/>
    <property type="project" value="TreeGrafter"/>
</dbReference>
<dbReference type="PROSITE" id="PS51779">
    <property type="entry name" value="POTRA"/>
    <property type="match status" value="1"/>
</dbReference>
<evidence type="ECO:0000256" key="1">
    <source>
        <dbReference type="ARBA" id="ARBA00004370"/>
    </source>
</evidence>
<gene>
    <name evidence="11" type="ORF">DI609_00885</name>
</gene>
<evidence type="ECO:0000256" key="4">
    <source>
        <dbReference type="ARBA" id="ARBA00022692"/>
    </source>
</evidence>